<name>A0A2V0P4A8_9CHLO</name>
<comment type="caution">
    <text evidence="9">The sequence shown here is derived from an EMBL/GenBank/DDBJ whole genome shotgun (WGS) entry which is preliminary data.</text>
</comment>
<proteinExistence type="predicted"/>
<evidence type="ECO:0000256" key="8">
    <source>
        <dbReference type="SAM" id="Phobius"/>
    </source>
</evidence>
<dbReference type="GO" id="GO:0009534">
    <property type="term" value="C:chloroplast thylakoid"/>
    <property type="evidence" value="ECO:0007669"/>
    <property type="project" value="TreeGrafter"/>
</dbReference>
<evidence type="ECO:0000313" key="10">
    <source>
        <dbReference type="Proteomes" id="UP000247498"/>
    </source>
</evidence>
<keyword evidence="4 8" id="KW-1133">Transmembrane helix</keyword>
<evidence type="ECO:0000313" key="9">
    <source>
        <dbReference type="EMBL" id="GBF94409.1"/>
    </source>
</evidence>
<keyword evidence="7" id="KW-0604">Photosystem II</keyword>
<evidence type="ECO:0000256" key="1">
    <source>
        <dbReference type="ARBA" id="ARBA00004370"/>
    </source>
</evidence>
<feature type="transmembrane region" description="Helical" evidence="8">
    <location>
        <begin position="168"/>
        <end position="188"/>
    </location>
</feature>
<dbReference type="InterPro" id="IPR009388">
    <property type="entry name" value="PSII_PsbY"/>
</dbReference>
<evidence type="ECO:0008006" key="11">
    <source>
        <dbReference type="Google" id="ProtNLM"/>
    </source>
</evidence>
<keyword evidence="2" id="KW-0602">Photosynthesis</keyword>
<keyword evidence="3 8" id="KW-0812">Transmembrane</keyword>
<evidence type="ECO:0000256" key="5">
    <source>
        <dbReference type="ARBA" id="ARBA00023078"/>
    </source>
</evidence>
<dbReference type="InterPro" id="IPR038760">
    <property type="entry name" value="PsbY_plant"/>
</dbReference>
<feature type="transmembrane region" description="Helical" evidence="8">
    <location>
        <begin position="83"/>
        <end position="102"/>
    </location>
</feature>
<keyword evidence="10" id="KW-1185">Reference proteome</keyword>
<gene>
    <name evidence="9" type="ORF">Rsub_07223</name>
</gene>
<reference evidence="9 10" key="1">
    <citation type="journal article" date="2018" name="Sci. Rep.">
        <title>Raphidocelis subcapitata (=Pseudokirchneriella subcapitata) provides an insight into genome evolution and environmental adaptations in the Sphaeropleales.</title>
        <authorList>
            <person name="Suzuki S."/>
            <person name="Yamaguchi H."/>
            <person name="Nakajima N."/>
            <person name="Kawachi M."/>
        </authorList>
    </citation>
    <scope>NUCLEOTIDE SEQUENCE [LARGE SCALE GENOMIC DNA]</scope>
    <source>
        <strain evidence="9 10">NIES-35</strain>
    </source>
</reference>
<dbReference type="GO" id="GO:0030145">
    <property type="term" value="F:manganese ion binding"/>
    <property type="evidence" value="ECO:0007669"/>
    <property type="project" value="InterPro"/>
</dbReference>
<dbReference type="GO" id="GO:0015979">
    <property type="term" value="P:photosynthesis"/>
    <property type="evidence" value="ECO:0007669"/>
    <property type="project" value="UniProtKB-KW"/>
</dbReference>
<dbReference type="PANTHER" id="PTHR34790:SF1">
    <property type="entry name" value="PHOTOSYSTEM II CORE COMPLEX PROTEINS PSBY, CHLOROPLASTIC"/>
    <property type="match status" value="1"/>
</dbReference>
<dbReference type="GO" id="GO:0045454">
    <property type="term" value="P:cell redox homeostasis"/>
    <property type="evidence" value="ECO:0007669"/>
    <property type="project" value="TreeGrafter"/>
</dbReference>
<dbReference type="STRING" id="307507.A0A2V0P4A8"/>
<dbReference type="OrthoDB" id="2016024at2759"/>
<evidence type="ECO:0000256" key="2">
    <source>
        <dbReference type="ARBA" id="ARBA00022531"/>
    </source>
</evidence>
<dbReference type="InParanoid" id="A0A2V0P4A8"/>
<evidence type="ECO:0000256" key="7">
    <source>
        <dbReference type="ARBA" id="ARBA00023276"/>
    </source>
</evidence>
<evidence type="ECO:0000256" key="3">
    <source>
        <dbReference type="ARBA" id="ARBA00022692"/>
    </source>
</evidence>
<dbReference type="FunCoup" id="A0A2V0P4A8">
    <property type="interactions" value="394"/>
</dbReference>
<dbReference type="AlphaFoldDB" id="A0A2V0P4A8"/>
<dbReference type="Pfam" id="PF06298">
    <property type="entry name" value="PsbY"/>
    <property type="match status" value="1"/>
</dbReference>
<evidence type="ECO:0000256" key="6">
    <source>
        <dbReference type="ARBA" id="ARBA00023136"/>
    </source>
</evidence>
<dbReference type="EMBL" id="BDRX01000051">
    <property type="protein sequence ID" value="GBF94409.1"/>
    <property type="molecule type" value="Genomic_DNA"/>
</dbReference>
<comment type="subcellular location">
    <subcellularLocation>
        <location evidence="1">Membrane</location>
    </subcellularLocation>
</comment>
<dbReference type="PANTHER" id="PTHR34790">
    <property type="entry name" value="PHOTOSYSTEM II CORE COMPLEX PROTEINS PSBY, CHLOROPLASTIC"/>
    <property type="match status" value="1"/>
</dbReference>
<keyword evidence="5" id="KW-0793">Thylakoid</keyword>
<evidence type="ECO:0000256" key="4">
    <source>
        <dbReference type="ARBA" id="ARBA00022989"/>
    </source>
</evidence>
<organism evidence="9 10">
    <name type="scientific">Raphidocelis subcapitata</name>
    <dbReference type="NCBI Taxonomy" id="307507"/>
    <lineage>
        <taxon>Eukaryota</taxon>
        <taxon>Viridiplantae</taxon>
        <taxon>Chlorophyta</taxon>
        <taxon>core chlorophytes</taxon>
        <taxon>Chlorophyceae</taxon>
        <taxon>CS clade</taxon>
        <taxon>Sphaeropleales</taxon>
        <taxon>Selenastraceae</taxon>
        <taxon>Raphidocelis</taxon>
    </lineage>
</organism>
<dbReference type="GO" id="GO:0009523">
    <property type="term" value="C:photosystem II"/>
    <property type="evidence" value="ECO:0007669"/>
    <property type="project" value="UniProtKB-KW"/>
</dbReference>
<protein>
    <recommendedName>
        <fullName evidence="11">Photosystem II PsbY</fullName>
    </recommendedName>
</protein>
<sequence>MASLLRASSAQGVAARAPTGARALPRLAVVSRRSSVRVAASASREEQAAKLLALPAAAGAFLAAGNAQAATELAQLAASDSRLGIIALLFLPAIGWVAFNILGPLTNQLSRMSEMNSEAPPSKGASKKRRGVAGAVGLGAALSLAAAQQADAATELAQLSASDSRLGIIALLFLPAIGWVAFNMLGPLTNQLSRMSEMNAEAAPSKGAAAKKRR</sequence>
<dbReference type="Proteomes" id="UP000247498">
    <property type="component" value="Unassembled WGS sequence"/>
</dbReference>
<keyword evidence="6 8" id="KW-0472">Membrane</keyword>
<accession>A0A2V0P4A8</accession>